<evidence type="ECO:0000313" key="8">
    <source>
        <dbReference type="EMBL" id="KKQ35118.1"/>
    </source>
</evidence>
<comment type="catalytic activity">
    <reaction evidence="1">
        <text>dTDP-alpha-D-glucose = dTDP-4-dehydro-6-deoxy-alpha-D-glucose + H2O</text>
        <dbReference type="Rhea" id="RHEA:17221"/>
        <dbReference type="ChEBI" id="CHEBI:15377"/>
        <dbReference type="ChEBI" id="CHEBI:57477"/>
        <dbReference type="ChEBI" id="CHEBI:57649"/>
        <dbReference type="EC" id="4.2.1.46"/>
    </reaction>
</comment>
<name>A0A0G0GVV1_9BACT</name>
<feature type="non-terminal residue" evidence="8">
    <location>
        <position position="1"/>
    </location>
</feature>
<comment type="cofactor">
    <cofactor evidence="2">
        <name>NAD(+)</name>
        <dbReference type="ChEBI" id="CHEBI:57540"/>
    </cofactor>
</comment>
<dbReference type="InterPro" id="IPR036291">
    <property type="entry name" value="NAD(P)-bd_dom_sf"/>
</dbReference>
<dbReference type="EC" id="4.2.1.46" evidence="4"/>
<evidence type="ECO:0000313" key="9">
    <source>
        <dbReference type="Proteomes" id="UP000034852"/>
    </source>
</evidence>
<accession>A0A0G0GVV1</accession>
<dbReference type="InterPro" id="IPR016040">
    <property type="entry name" value="NAD(P)-bd_dom"/>
</dbReference>
<evidence type="ECO:0000256" key="3">
    <source>
        <dbReference type="ARBA" id="ARBA00008178"/>
    </source>
</evidence>
<dbReference type="AlphaFoldDB" id="A0A0G0GVV1"/>
<evidence type="ECO:0000256" key="1">
    <source>
        <dbReference type="ARBA" id="ARBA00001539"/>
    </source>
</evidence>
<evidence type="ECO:0000256" key="5">
    <source>
        <dbReference type="ARBA" id="ARBA00023027"/>
    </source>
</evidence>
<dbReference type="PATRIC" id="fig|1619087.5.peg.441"/>
<dbReference type="CDD" id="cd05246">
    <property type="entry name" value="dTDP_GD_SDR_e"/>
    <property type="match status" value="1"/>
</dbReference>
<keyword evidence="6" id="KW-0456">Lyase</keyword>
<dbReference type="InterPro" id="IPR005888">
    <property type="entry name" value="dTDP_Gluc_deHydtase"/>
</dbReference>
<dbReference type="GO" id="GO:0008460">
    <property type="term" value="F:dTDP-glucose 4,6-dehydratase activity"/>
    <property type="evidence" value="ECO:0007669"/>
    <property type="project" value="UniProtKB-EC"/>
</dbReference>
<dbReference type="EMBL" id="LBTH01000035">
    <property type="protein sequence ID" value="KKQ35118.1"/>
    <property type="molecule type" value="Genomic_DNA"/>
</dbReference>
<evidence type="ECO:0000256" key="6">
    <source>
        <dbReference type="ARBA" id="ARBA00023239"/>
    </source>
</evidence>
<proteinExistence type="inferred from homology"/>
<dbReference type="Gene3D" id="3.90.25.10">
    <property type="entry name" value="UDP-galactose 4-epimerase, domain 1"/>
    <property type="match status" value="1"/>
</dbReference>
<dbReference type="GO" id="GO:0009225">
    <property type="term" value="P:nucleotide-sugar metabolic process"/>
    <property type="evidence" value="ECO:0007669"/>
    <property type="project" value="InterPro"/>
</dbReference>
<evidence type="ECO:0000259" key="7">
    <source>
        <dbReference type="Pfam" id="PF16363"/>
    </source>
</evidence>
<organism evidence="8 9">
    <name type="scientific">candidate division WS6 bacterium GW2011_GWA2_37_6</name>
    <dbReference type="NCBI Taxonomy" id="1619087"/>
    <lineage>
        <taxon>Bacteria</taxon>
        <taxon>Candidatus Dojkabacteria</taxon>
    </lineage>
</organism>
<dbReference type="NCBIfam" id="TIGR01181">
    <property type="entry name" value="dTDP_gluc_dehyt"/>
    <property type="match status" value="1"/>
</dbReference>
<keyword evidence="5" id="KW-0520">NAD</keyword>
<reference evidence="8 9" key="1">
    <citation type="journal article" date="2015" name="Nature">
        <title>rRNA introns, odd ribosomes, and small enigmatic genomes across a large radiation of phyla.</title>
        <authorList>
            <person name="Brown C.T."/>
            <person name="Hug L.A."/>
            <person name="Thomas B.C."/>
            <person name="Sharon I."/>
            <person name="Castelle C.J."/>
            <person name="Singh A."/>
            <person name="Wilkins M.J."/>
            <person name="Williams K.H."/>
            <person name="Banfield J.F."/>
        </authorList>
    </citation>
    <scope>NUCLEOTIDE SEQUENCE [LARGE SCALE GENOMIC DNA]</scope>
</reference>
<protein>
    <recommendedName>
        <fullName evidence="4">dTDP-glucose 4,6-dehydratase</fullName>
        <ecNumber evidence="4">4.2.1.46</ecNumber>
    </recommendedName>
</protein>
<sequence>VKGDICDRQTVEKTVKEHSTNLIIHFAAETHVDRSIEGPAVFVTTNVVGTQVLLDVAKDNGNIRFHHISTDEVFGSLPLLTDEQKNLPREELLKTPALFFSEETSYDPRSPYSASKAGSDHLARAYFHTYKLPITISNCSNNYGPYEHVEKLIPLVITRASNDEKIPVYGDGLQVRDWIHVNDHARGIDLIVEKGNPGETYMLGGNGERHNIDVVKEILKILGKPESLIVHVGDRKGHDRRYAADYSKAKKELRFEPEATFDKWLEETVKWYKENEWWWKGNKTEADKIAEKYLANPLL</sequence>
<dbReference type="PANTHER" id="PTHR43000">
    <property type="entry name" value="DTDP-D-GLUCOSE 4,6-DEHYDRATASE-RELATED"/>
    <property type="match status" value="1"/>
</dbReference>
<evidence type="ECO:0000256" key="4">
    <source>
        <dbReference type="ARBA" id="ARBA00011990"/>
    </source>
</evidence>
<dbReference type="SUPFAM" id="SSF51735">
    <property type="entry name" value="NAD(P)-binding Rossmann-fold domains"/>
    <property type="match status" value="1"/>
</dbReference>
<gene>
    <name evidence="8" type="ORF">US52_C0035G0001</name>
</gene>
<evidence type="ECO:0000256" key="2">
    <source>
        <dbReference type="ARBA" id="ARBA00001911"/>
    </source>
</evidence>
<dbReference type="Proteomes" id="UP000034852">
    <property type="component" value="Unassembled WGS sequence"/>
</dbReference>
<dbReference type="Pfam" id="PF16363">
    <property type="entry name" value="GDP_Man_Dehyd"/>
    <property type="match status" value="1"/>
</dbReference>
<comment type="caution">
    <text evidence="8">The sequence shown here is derived from an EMBL/GenBank/DDBJ whole genome shotgun (WGS) entry which is preliminary data.</text>
</comment>
<feature type="domain" description="NAD(P)-binding" evidence="7">
    <location>
        <begin position="1"/>
        <end position="268"/>
    </location>
</feature>
<comment type="similarity">
    <text evidence="3">Belongs to the NAD(P)-dependent epimerase/dehydratase family. dTDP-glucose dehydratase subfamily.</text>
</comment>
<dbReference type="Gene3D" id="3.40.50.720">
    <property type="entry name" value="NAD(P)-binding Rossmann-like Domain"/>
    <property type="match status" value="1"/>
</dbReference>